<reference evidence="2 3" key="1">
    <citation type="submission" date="2019-04" db="EMBL/GenBank/DDBJ databases">
        <title>Whole genome sequencing of Brevibacillus sp. TGS2-1.</title>
        <authorList>
            <person name="Choi A."/>
        </authorList>
    </citation>
    <scope>NUCLEOTIDE SEQUENCE [LARGE SCALE GENOMIC DNA]</scope>
    <source>
        <strain evidence="2 3">TGS2-1</strain>
    </source>
</reference>
<evidence type="ECO:0000313" key="2">
    <source>
        <dbReference type="EMBL" id="TKI55143.1"/>
    </source>
</evidence>
<dbReference type="InterPro" id="IPR016181">
    <property type="entry name" value="Acyl_CoA_acyltransferase"/>
</dbReference>
<dbReference type="InterPro" id="IPR051531">
    <property type="entry name" value="N-acetyltransferase"/>
</dbReference>
<dbReference type="PROSITE" id="PS51186">
    <property type="entry name" value="GNAT"/>
    <property type="match status" value="1"/>
</dbReference>
<dbReference type="SUPFAM" id="SSF55729">
    <property type="entry name" value="Acyl-CoA N-acyltransferases (Nat)"/>
    <property type="match status" value="1"/>
</dbReference>
<name>A0A4V5TIH8_9BACL</name>
<dbReference type="PANTHER" id="PTHR43792:SF9">
    <property type="entry name" value="RIBOSOMAL-PROTEIN-ALANINE ACETYLTRANSFERASE"/>
    <property type="match status" value="1"/>
</dbReference>
<evidence type="ECO:0000313" key="3">
    <source>
        <dbReference type="Proteomes" id="UP000307841"/>
    </source>
</evidence>
<dbReference type="PANTHER" id="PTHR43792">
    <property type="entry name" value="GNAT FAMILY, PUTATIVE (AFU_ORTHOLOGUE AFUA_3G00765)-RELATED-RELATED"/>
    <property type="match status" value="1"/>
</dbReference>
<dbReference type="OrthoDB" id="9785602at2"/>
<dbReference type="Pfam" id="PF13302">
    <property type="entry name" value="Acetyltransf_3"/>
    <property type="match status" value="1"/>
</dbReference>
<dbReference type="GO" id="GO:0008999">
    <property type="term" value="F:protein-N-terminal-alanine acetyltransferase activity"/>
    <property type="evidence" value="ECO:0007669"/>
    <property type="project" value="TreeGrafter"/>
</dbReference>
<protein>
    <submittedName>
        <fullName evidence="2">GNAT family N-acetyltransferase</fullName>
    </submittedName>
</protein>
<comment type="caution">
    <text evidence="2">The sequence shown here is derived from an EMBL/GenBank/DDBJ whole genome shotgun (WGS) entry which is preliminary data.</text>
</comment>
<dbReference type="AlphaFoldDB" id="A0A4V5TIH8"/>
<dbReference type="GO" id="GO:0005737">
    <property type="term" value="C:cytoplasm"/>
    <property type="evidence" value="ECO:0007669"/>
    <property type="project" value="TreeGrafter"/>
</dbReference>
<dbReference type="EMBL" id="SZNK01000001">
    <property type="protein sequence ID" value="TKI55143.1"/>
    <property type="molecule type" value="Genomic_DNA"/>
</dbReference>
<dbReference type="RefSeq" id="WP_137028522.1">
    <property type="nucleotide sequence ID" value="NZ_SZNK01000001.1"/>
</dbReference>
<keyword evidence="3" id="KW-1185">Reference proteome</keyword>
<keyword evidence="2" id="KW-0808">Transferase</keyword>
<evidence type="ECO:0000259" key="1">
    <source>
        <dbReference type="PROSITE" id="PS51186"/>
    </source>
</evidence>
<dbReference type="Proteomes" id="UP000307841">
    <property type="component" value="Unassembled WGS sequence"/>
</dbReference>
<proteinExistence type="predicted"/>
<gene>
    <name evidence="2" type="ORF">E8L90_06600</name>
</gene>
<organism evidence="2 3">
    <name type="scientific">Brevibacillus antibioticus</name>
    <dbReference type="NCBI Taxonomy" id="2570228"/>
    <lineage>
        <taxon>Bacteria</taxon>
        <taxon>Bacillati</taxon>
        <taxon>Bacillota</taxon>
        <taxon>Bacilli</taxon>
        <taxon>Bacillales</taxon>
        <taxon>Paenibacillaceae</taxon>
        <taxon>Brevibacillus</taxon>
    </lineage>
</organism>
<dbReference type="Gene3D" id="3.40.630.30">
    <property type="match status" value="1"/>
</dbReference>
<dbReference type="InterPro" id="IPR000182">
    <property type="entry name" value="GNAT_dom"/>
</dbReference>
<sequence length="154" mass="17637">MSQHSAEIYHHFSSKDVTKFMDIEPCKDIREAEEIIQFHLDDSGCRWGLFDITTSGLIGTAGFHLWQVTKEFSKAEIGYDLAKEYWGIGLMQEAVIPIIDFGFTTMKLDLIEATVDPANLRSTRLLNRLGFQKQKELKDNLVYSKIRLVTAYVS</sequence>
<feature type="domain" description="N-acetyltransferase" evidence="1">
    <location>
        <begin position="7"/>
        <end position="149"/>
    </location>
</feature>
<accession>A0A4V5TIH8</accession>